<dbReference type="PANTHER" id="PTHR42945:SF1">
    <property type="entry name" value="HISTIDINE BIOSYNTHESIS BIFUNCTIONAL PROTEIN HIS7"/>
    <property type="match status" value="1"/>
</dbReference>
<keyword evidence="7 11" id="KW-0963">Cytoplasm</keyword>
<evidence type="ECO:0000256" key="8">
    <source>
        <dbReference type="ARBA" id="ARBA00022605"/>
    </source>
</evidence>
<dbReference type="Proteomes" id="UP000095401">
    <property type="component" value="Chromosome"/>
</dbReference>
<dbReference type="InterPro" id="IPR038019">
    <property type="entry name" value="PRib_AMP_CycHydrolase_sf"/>
</dbReference>
<dbReference type="InterPro" id="IPR002496">
    <property type="entry name" value="PRib_AMP_CycHydrolase_dom"/>
</dbReference>
<comment type="similarity">
    <text evidence="6">In the N-terminal section; belongs to the PRA-CH family.</text>
</comment>
<dbReference type="GO" id="GO:0000287">
    <property type="term" value="F:magnesium ion binding"/>
    <property type="evidence" value="ECO:0007669"/>
    <property type="project" value="UniProtKB-UniRule"/>
</dbReference>
<keyword evidence="9 11" id="KW-0378">Hydrolase</keyword>
<comment type="function">
    <text evidence="11">Catalyzes the hydrolysis of the adenine ring of phosphoribosyl-AMP.</text>
</comment>
<dbReference type="GO" id="GO:0005737">
    <property type="term" value="C:cytoplasm"/>
    <property type="evidence" value="ECO:0007669"/>
    <property type="project" value="UniProtKB-SubCell"/>
</dbReference>
<comment type="subunit">
    <text evidence="11">Homodimer.</text>
</comment>
<dbReference type="FunFam" id="3.10.20.810:FF:000001">
    <property type="entry name" value="Histidine biosynthesis bifunctional protein HisIE"/>
    <property type="match status" value="1"/>
</dbReference>
<dbReference type="GO" id="GO:0000105">
    <property type="term" value="P:L-histidine biosynthetic process"/>
    <property type="evidence" value="ECO:0007669"/>
    <property type="project" value="UniProtKB-UniRule"/>
</dbReference>
<dbReference type="EMBL" id="CP017415">
    <property type="protein sequence ID" value="AOU96739.1"/>
    <property type="molecule type" value="Genomic_DNA"/>
</dbReference>
<keyword evidence="11" id="KW-0460">Magnesium</keyword>
<dbReference type="RefSeq" id="WP_070077133.1">
    <property type="nucleotide sequence ID" value="NZ_CP017415.1"/>
</dbReference>
<dbReference type="GO" id="GO:0008270">
    <property type="term" value="F:zinc ion binding"/>
    <property type="evidence" value="ECO:0007669"/>
    <property type="project" value="UniProtKB-UniRule"/>
</dbReference>
<evidence type="ECO:0000256" key="2">
    <source>
        <dbReference type="ARBA" id="ARBA00001460"/>
    </source>
</evidence>
<name>A0A1D8IJS9_9GAMM</name>
<accession>A0A1D8IJS9</accession>
<comment type="catalytic activity">
    <reaction evidence="2">
        <text>1-(5-phospho-beta-D-ribosyl)-ATP + H2O = 1-(5-phospho-beta-D-ribosyl)-5'-AMP + diphosphate + H(+)</text>
        <dbReference type="Rhea" id="RHEA:22828"/>
        <dbReference type="ChEBI" id="CHEBI:15377"/>
        <dbReference type="ChEBI" id="CHEBI:15378"/>
        <dbReference type="ChEBI" id="CHEBI:33019"/>
        <dbReference type="ChEBI" id="CHEBI:59457"/>
        <dbReference type="ChEBI" id="CHEBI:73183"/>
        <dbReference type="EC" id="3.6.1.31"/>
    </reaction>
</comment>
<comment type="subcellular location">
    <subcellularLocation>
        <location evidence="11">Cytoplasm</location>
    </subcellularLocation>
</comment>
<feature type="binding site" evidence="11">
    <location>
        <position position="86"/>
    </location>
    <ligand>
        <name>Mg(2+)</name>
        <dbReference type="ChEBI" id="CHEBI:18420"/>
    </ligand>
</feature>
<dbReference type="GO" id="GO:0004636">
    <property type="term" value="F:phosphoribosyl-ATP diphosphatase activity"/>
    <property type="evidence" value="ECO:0007669"/>
    <property type="project" value="UniProtKB-EC"/>
</dbReference>
<evidence type="ECO:0000256" key="3">
    <source>
        <dbReference type="ARBA" id="ARBA00005169"/>
    </source>
</evidence>
<dbReference type="NCBIfam" id="NF000768">
    <property type="entry name" value="PRK00051.1"/>
    <property type="match status" value="1"/>
</dbReference>
<dbReference type="AlphaFoldDB" id="A0A1D8IJS9"/>
<evidence type="ECO:0000313" key="14">
    <source>
        <dbReference type="Proteomes" id="UP000095401"/>
    </source>
</evidence>
<proteinExistence type="inferred from homology"/>
<dbReference type="Pfam" id="PF01502">
    <property type="entry name" value="PRA-CH"/>
    <property type="match status" value="1"/>
</dbReference>
<evidence type="ECO:0000259" key="12">
    <source>
        <dbReference type="Pfam" id="PF01502"/>
    </source>
</evidence>
<protein>
    <recommendedName>
        <fullName evidence="11">Phosphoribosyl-AMP cyclohydrolase</fullName>
        <shortName evidence="11">PRA-CH</shortName>
        <ecNumber evidence="11">3.5.4.19</ecNumber>
    </recommendedName>
</protein>
<comment type="pathway">
    <text evidence="4">Amino-acid biosynthesis; L-histidine biosynthesis; L-histidine from 5-phospho-alpha-D-ribose 1-diphosphate: step 2/9.</text>
</comment>
<feature type="binding site" evidence="11">
    <location>
        <position position="84"/>
    </location>
    <ligand>
        <name>Mg(2+)</name>
        <dbReference type="ChEBI" id="CHEBI:18420"/>
    </ligand>
</feature>
<comment type="similarity">
    <text evidence="5">In the C-terminal section; belongs to the PRA-PH family.</text>
</comment>
<evidence type="ECO:0000256" key="6">
    <source>
        <dbReference type="ARBA" id="ARBA00008299"/>
    </source>
</evidence>
<comment type="cofactor">
    <cofactor evidence="11">
        <name>Mg(2+)</name>
        <dbReference type="ChEBI" id="CHEBI:18420"/>
    </cofactor>
    <text evidence="11">Binds 1 Mg(2+) ion per subunit.</text>
</comment>
<sequence>MNTSVVSSSPWLGDIQWNSEGLVPVIAQDATSGRVLMFAWMNREALAQTAASGEAVYWSRSRRRLWRKGESSGHVQRVRELRLDCDGDVLLLQIEQLGGIACHTGRESCFYSVLREGQWVPVDPVLKDPEDIYG</sequence>
<comment type="cofactor">
    <cofactor evidence="11">
        <name>Zn(2+)</name>
        <dbReference type="ChEBI" id="CHEBI:29105"/>
    </cofactor>
    <text evidence="11">Binds 1 zinc ion per subunit.</text>
</comment>
<comment type="pathway">
    <text evidence="3 11">Amino-acid biosynthesis; L-histidine biosynthesis; L-histidine from 5-phospho-alpha-D-ribose 1-diphosphate: step 3/9.</text>
</comment>
<evidence type="ECO:0000256" key="1">
    <source>
        <dbReference type="ARBA" id="ARBA00000024"/>
    </source>
</evidence>
<feature type="binding site" evidence="11">
    <location>
        <position position="88"/>
    </location>
    <ligand>
        <name>Mg(2+)</name>
        <dbReference type="ChEBI" id="CHEBI:18420"/>
    </ligand>
</feature>
<feature type="binding site" evidence="11">
    <location>
        <position position="85"/>
    </location>
    <ligand>
        <name>Zn(2+)</name>
        <dbReference type="ChEBI" id="CHEBI:29105"/>
        <note>ligand shared between dimeric partners</note>
    </ligand>
</feature>
<keyword evidence="11" id="KW-0862">Zinc</keyword>
<dbReference type="GO" id="GO:0004635">
    <property type="term" value="F:phosphoribosyl-AMP cyclohydrolase activity"/>
    <property type="evidence" value="ECO:0007669"/>
    <property type="project" value="UniProtKB-UniRule"/>
</dbReference>
<keyword evidence="10 11" id="KW-0368">Histidine biosynthesis</keyword>
<dbReference type="InterPro" id="IPR026660">
    <property type="entry name" value="PRA-CH"/>
</dbReference>
<keyword evidence="11" id="KW-0479">Metal-binding</keyword>
<feature type="binding site" evidence="11">
    <location>
        <position position="109"/>
    </location>
    <ligand>
        <name>Zn(2+)</name>
        <dbReference type="ChEBI" id="CHEBI:29105"/>
        <note>ligand shared between dimeric partners</note>
    </ligand>
</feature>
<evidence type="ECO:0000256" key="10">
    <source>
        <dbReference type="ARBA" id="ARBA00023102"/>
    </source>
</evidence>
<dbReference type="KEGG" id="aprs:BI364_00785"/>
<evidence type="ECO:0000256" key="7">
    <source>
        <dbReference type="ARBA" id="ARBA00022490"/>
    </source>
</evidence>
<evidence type="ECO:0000256" key="4">
    <source>
        <dbReference type="ARBA" id="ARBA00005204"/>
    </source>
</evidence>
<dbReference type="EC" id="3.5.4.19" evidence="11"/>
<evidence type="ECO:0000256" key="11">
    <source>
        <dbReference type="HAMAP-Rule" id="MF_01021"/>
    </source>
</evidence>
<dbReference type="PANTHER" id="PTHR42945">
    <property type="entry name" value="HISTIDINE BIOSYNTHESIS BIFUNCTIONAL PROTEIN"/>
    <property type="match status" value="1"/>
</dbReference>
<dbReference type="UniPathway" id="UPA00031">
    <property type="reaction ID" value="UER00008"/>
</dbReference>
<comment type="similarity">
    <text evidence="11">Belongs to the PRA-CH family.</text>
</comment>
<feature type="binding site" evidence="11">
    <location>
        <position position="102"/>
    </location>
    <ligand>
        <name>Zn(2+)</name>
        <dbReference type="ChEBI" id="CHEBI:29105"/>
        <note>ligand shared between dimeric partners</note>
    </ligand>
</feature>
<dbReference type="Gene3D" id="3.10.20.810">
    <property type="entry name" value="Phosphoribosyl-AMP cyclohydrolase"/>
    <property type="match status" value="1"/>
</dbReference>
<evidence type="ECO:0000313" key="13">
    <source>
        <dbReference type="EMBL" id="AOU96739.1"/>
    </source>
</evidence>
<reference evidence="14" key="1">
    <citation type="submission" date="2016-09" db="EMBL/GenBank/DDBJ databases">
        <title>Acidihalobacter prosperus F5.</title>
        <authorList>
            <person name="Khaleque H.N."/>
            <person name="Ramsay J.P."/>
            <person name="Kaksonen A.H."/>
            <person name="Boxall N.J."/>
            <person name="Watkin E.L.J."/>
        </authorList>
    </citation>
    <scope>NUCLEOTIDE SEQUENCE [LARGE SCALE GENOMIC DNA]</scope>
    <source>
        <strain evidence="14">F5</strain>
    </source>
</reference>
<keyword evidence="14" id="KW-1185">Reference proteome</keyword>
<dbReference type="HAMAP" id="MF_01021">
    <property type="entry name" value="HisI"/>
    <property type="match status" value="1"/>
</dbReference>
<evidence type="ECO:0000256" key="5">
    <source>
        <dbReference type="ARBA" id="ARBA00007731"/>
    </source>
</evidence>
<organism evidence="13 14">
    <name type="scientific">Acidihalobacter yilgarnensis</name>
    <dbReference type="NCBI Taxonomy" id="2819280"/>
    <lineage>
        <taxon>Bacteria</taxon>
        <taxon>Pseudomonadati</taxon>
        <taxon>Pseudomonadota</taxon>
        <taxon>Gammaproteobacteria</taxon>
        <taxon>Chromatiales</taxon>
        <taxon>Ectothiorhodospiraceae</taxon>
        <taxon>Acidihalobacter</taxon>
    </lineage>
</organism>
<keyword evidence="8 11" id="KW-0028">Amino-acid biosynthesis</keyword>
<dbReference type="SUPFAM" id="SSF141734">
    <property type="entry name" value="HisI-like"/>
    <property type="match status" value="1"/>
</dbReference>
<evidence type="ECO:0000256" key="9">
    <source>
        <dbReference type="ARBA" id="ARBA00022801"/>
    </source>
</evidence>
<gene>
    <name evidence="11 13" type="primary">hisI</name>
    <name evidence="13" type="ORF">BI364_00785</name>
</gene>
<feature type="domain" description="Phosphoribosyl-AMP cyclohydrolase" evidence="12">
    <location>
        <begin position="37"/>
        <end position="111"/>
    </location>
</feature>
<comment type="catalytic activity">
    <reaction evidence="1 11">
        <text>1-(5-phospho-beta-D-ribosyl)-5'-AMP + H2O = 1-(5-phospho-beta-D-ribosyl)-5-[(5-phospho-beta-D-ribosylamino)methylideneamino]imidazole-4-carboxamide</text>
        <dbReference type="Rhea" id="RHEA:20049"/>
        <dbReference type="ChEBI" id="CHEBI:15377"/>
        <dbReference type="ChEBI" id="CHEBI:58435"/>
        <dbReference type="ChEBI" id="CHEBI:59457"/>
        <dbReference type="EC" id="3.5.4.19"/>
    </reaction>
</comment>